<dbReference type="EMBL" id="AHMM02000006">
    <property type="protein sequence ID" value="EQA38458.1"/>
    <property type="molecule type" value="Genomic_DNA"/>
</dbReference>
<reference evidence="1 2" key="1">
    <citation type="submission" date="2013-05" db="EMBL/GenBank/DDBJ databases">
        <authorList>
            <person name="Harkins D.M."/>
            <person name="Durkin A.S."/>
            <person name="Brinkac L.M."/>
            <person name="Haft D.H."/>
            <person name="Selengut J.D."/>
            <person name="Sanka R."/>
            <person name="DePew J."/>
            <person name="Purushe J."/>
            <person name="Hartskeerl R.A."/>
            <person name="Ahmed A."/>
            <person name="van der Linden H."/>
            <person name="Goris M.G.A."/>
            <person name="Vinetz J.M."/>
            <person name="Sutton G.G."/>
            <person name="Nierman W.C."/>
            <person name="Fouts D.E."/>
        </authorList>
    </citation>
    <scope>NUCLEOTIDE SEQUENCE [LARGE SCALE GENOMIC DNA]</scope>
    <source>
        <strain evidence="1 2">10</strain>
    </source>
</reference>
<comment type="caution">
    <text evidence="1">The sequence shown here is derived from an EMBL/GenBank/DDBJ whole genome shotgun (WGS) entry which is preliminary data.</text>
</comment>
<evidence type="ECO:0000313" key="2">
    <source>
        <dbReference type="Proteomes" id="UP000018719"/>
    </source>
</evidence>
<proteinExistence type="predicted"/>
<dbReference type="AlphaFoldDB" id="V6HFI9"/>
<organism evidence="1 2">
    <name type="scientific">Leptospira inadai serovar Lyme str. 10</name>
    <dbReference type="NCBI Taxonomy" id="1049790"/>
    <lineage>
        <taxon>Bacteria</taxon>
        <taxon>Pseudomonadati</taxon>
        <taxon>Spirochaetota</taxon>
        <taxon>Spirochaetia</taxon>
        <taxon>Leptospirales</taxon>
        <taxon>Leptospiraceae</taxon>
        <taxon>Leptospira</taxon>
    </lineage>
</organism>
<protein>
    <submittedName>
        <fullName evidence="1">Uncharacterized protein</fullName>
    </submittedName>
</protein>
<name>V6HFI9_9LEPT</name>
<dbReference type="Proteomes" id="UP000018719">
    <property type="component" value="Unassembled WGS sequence"/>
</dbReference>
<dbReference type="STRING" id="1049790.LEP1GSC047_2377"/>
<gene>
    <name evidence="1" type="ORF">LEP1GSC047_2377</name>
</gene>
<accession>V6HFI9</accession>
<sequence length="38" mass="4331">MTLLSSSSIVSIVSIMRTSSFRYVIYNRTHKGHSLRTT</sequence>
<evidence type="ECO:0000313" key="1">
    <source>
        <dbReference type="EMBL" id="EQA38458.1"/>
    </source>
</evidence>